<dbReference type="PANTHER" id="PTHR45674:SF4">
    <property type="entry name" value="DNA LIGASE 1"/>
    <property type="match status" value="1"/>
</dbReference>
<evidence type="ECO:0000313" key="8">
    <source>
        <dbReference type="WBParaSite" id="Hba_16722"/>
    </source>
</evidence>
<dbReference type="InterPro" id="IPR036599">
    <property type="entry name" value="DNA_ligase_N_sf"/>
</dbReference>
<evidence type="ECO:0000256" key="5">
    <source>
        <dbReference type="ARBA" id="ARBA00023204"/>
    </source>
</evidence>
<dbReference type="InterPro" id="IPR050191">
    <property type="entry name" value="ATP-dep_DNA_ligase"/>
</dbReference>
<evidence type="ECO:0000256" key="1">
    <source>
        <dbReference type="ARBA" id="ARBA00007572"/>
    </source>
</evidence>
<organism evidence="7 8">
    <name type="scientific">Heterorhabditis bacteriophora</name>
    <name type="common">Entomopathogenic nematode worm</name>
    <dbReference type="NCBI Taxonomy" id="37862"/>
    <lineage>
        <taxon>Eukaryota</taxon>
        <taxon>Metazoa</taxon>
        <taxon>Ecdysozoa</taxon>
        <taxon>Nematoda</taxon>
        <taxon>Chromadorea</taxon>
        <taxon>Rhabditida</taxon>
        <taxon>Rhabditina</taxon>
        <taxon>Rhabditomorpha</taxon>
        <taxon>Strongyloidea</taxon>
        <taxon>Heterorhabditidae</taxon>
        <taxon>Heterorhabditis</taxon>
    </lineage>
</organism>
<dbReference type="GO" id="GO:0006281">
    <property type="term" value="P:DNA repair"/>
    <property type="evidence" value="ECO:0007669"/>
    <property type="project" value="UniProtKB-KW"/>
</dbReference>
<feature type="domain" description="DNA ligase ATP-dependent N-terminal" evidence="6">
    <location>
        <begin position="2"/>
        <end position="45"/>
    </location>
</feature>
<proteinExistence type="inferred from homology"/>
<keyword evidence="3" id="KW-0227">DNA damage</keyword>
<dbReference type="GO" id="GO:0006310">
    <property type="term" value="P:DNA recombination"/>
    <property type="evidence" value="ECO:0007669"/>
    <property type="project" value="UniProtKB-KW"/>
</dbReference>
<evidence type="ECO:0000313" key="7">
    <source>
        <dbReference type="Proteomes" id="UP000095283"/>
    </source>
</evidence>
<accession>A0A1I7XHC9</accession>
<dbReference type="GO" id="GO:1903461">
    <property type="term" value="P:Okazaki fragment processing involved in mitotic DNA replication"/>
    <property type="evidence" value="ECO:0007669"/>
    <property type="project" value="TreeGrafter"/>
</dbReference>
<sequence length="146" mass="16692">MNKKVEQIKALIVGCRDSETRFLVRSLSGKLRIGLAEQSVLVALANAFTAYHIKKNELKLSSSKVDELKAHNTFILKTAYCQCPNYDKILNVALKEGLESITSKCKLTPENFKVMPRIGTGFSDDDLKVQYEMLSEYKIEKVWYYF</sequence>
<dbReference type="GO" id="GO:0005739">
    <property type="term" value="C:mitochondrion"/>
    <property type="evidence" value="ECO:0007669"/>
    <property type="project" value="TreeGrafter"/>
</dbReference>
<dbReference type="GO" id="GO:0005634">
    <property type="term" value="C:nucleus"/>
    <property type="evidence" value="ECO:0007669"/>
    <property type="project" value="TreeGrafter"/>
</dbReference>
<keyword evidence="5" id="KW-0234">DNA repair</keyword>
<evidence type="ECO:0000259" key="6">
    <source>
        <dbReference type="Pfam" id="PF04675"/>
    </source>
</evidence>
<comment type="similarity">
    <text evidence="1">Belongs to the ATP-dependent DNA ligase family.</text>
</comment>
<evidence type="ECO:0000256" key="3">
    <source>
        <dbReference type="ARBA" id="ARBA00022763"/>
    </source>
</evidence>
<keyword evidence="4" id="KW-0233">DNA recombination</keyword>
<dbReference type="Proteomes" id="UP000095283">
    <property type="component" value="Unplaced"/>
</dbReference>
<dbReference type="GO" id="GO:0003677">
    <property type="term" value="F:DNA binding"/>
    <property type="evidence" value="ECO:0007669"/>
    <property type="project" value="InterPro"/>
</dbReference>
<evidence type="ECO:0000256" key="4">
    <source>
        <dbReference type="ARBA" id="ARBA00023172"/>
    </source>
</evidence>
<dbReference type="WBParaSite" id="Hba_16722">
    <property type="protein sequence ID" value="Hba_16722"/>
    <property type="gene ID" value="Hba_16722"/>
</dbReference>
<dbReference type="InterPro" id="IPR012308">
    <property type="entry name" value="DNA_ligase_ATP-dep_N"/>
</dbReference>
<keyword evidence="2" id="KW-0436">Ligase</keyword>
<dbReference type="PANTHER" id="PTHR45674">
    <property type="entry name" value="DNA LIGASE 1/3 FAMILY MEMBER"/>
    <property type="match status" value="1"/>
</dbReference>
<keyword evidence="7" id="KW-1185">Reference proteome</keyword>
<protein>
    <submittedName>
        <fullName evidence="8">DNA_ligase_A_N domain-containing protein</fullName>
    </submittedName>
</protein>
<dbReference type="AlphaFoldDB" id="A0A1I7XHC9"/>
<reference evidence="8" key="1">
    <citation type="submission" date="2016-11" db="UniProtKB">
        <authorList>
            <consortium name="WormBaseParasite"/>
        </authorList>
    </citation>
    <scope>IDENTIFICATION</scope>
</reference>
<dbReference type="SUPFAM" id="SSF117018">
    <property type="entry name" value="ATP-dependent DNA ligase DNA-binding domain"/>
    <property type="match status" value="1"/>
</dbReference>
<dbReference type="GO" id="GO:0003910">
    <property type="term" value="F:DNA ligase (ATP) activity"/>
    <property type="evidence" value="ECO:0007669"/>
    <property type="project" value="InterPro"/>
</dbReference>
<evidence type="ECO:0000256" key="2">
    <source>
        <dbReference type="ARBA" id="ARBA00022598"/>
    </source>
</evidence>
<name>A0A1I7XHC9_HETBA</name>
<dbReference type="Gene3D" id="1.10.3260.10">
    <property type="entry name" value="DNA ligase, ATP-dependent, N-terminal domain"/>
    <property type="match status" value="1"/>
</dbReference>
<dbReference type="Pfam" id="PF04675">
    <property type="entry name" value="DNA_ligase_A_N"/>
    <property type="match status" value="1"/>
</dbReference>